<protein>
    <submittedName>
        <fullName evidence="6">Uncharacterized protein</fullName>
    </submittedName>
</protein>
<feature type="compositionally biased region" description="Basic and acidic residues" evidence="5">
    <location>
        <begin position="534"/>
        <end position="555"/>
    </location>
</feature>
<evidence type="ECO:0000313" key="6">
    <source>
        <dbReference type="EMBL" id="KAK4478872.1"/>
    </source>
</evidence>
<gene>
    <name evidence="6" type="ORF">RD792_014378</name>
</gene>
<feature type="region of interest" description="Disordered" evidence="5">
    <location>
        <begin position="534"/>
        <end position="560"/>
    </location>
</feature>
<evidence type="ECO:0000256" key="3">
    <source>
        <dbReference type="ARBA" id="ARBA00023295"/>
    </source>
</evidence>
<comment type="caution">
    <text evidence="6">The sequence shown here is derived from an EMBL/GenBank/DDBJ whole genome shotgun (WGS) entry which is preliminary data.</text>
</comment>
<dbReference type="PANTHER" id="PTHR10353:SF137">
    <property type="entry name" value="MYROSINASE 3-RELATED"/>
    <property type="match status" value="1"/>
</dbReference>
<evidence type="ECO:0000256" key="1">
    <source>
        <dbReference type="ARBA" id="ARBA00010838"/>
    </source>
</evidence>
<organism evidence="6 7">
    <name type="scientific">Penstemon davidsonii</name>
    <dbReference type="NCBI Taxonomy" id="160366"/>
    <lineage>
        <taxon>Eukaryota</taxon>
        <taxon>Viridiplantae</taxon>
        <taxon>Streptophyta</taxon>
        <taxon>Embryophyta</taxon>
        <taxon>Tracheophyta</taxon>
        <taxon>Spermatophyta</taxon>
        <taxon>Magnoliopsida</taxon>
        <taxon>eudicotyledons</taxon>
        <taxon>Gunneridae</taxon>
        <taxon>Pentapetalae</taxon>
        <taxon>asterids</taxon>
        <taxon>lamiids</taxon>
        <taxon>Lamiales</taxon>
        <taxon>Plantaginaceae</taxon>
        <taxon>Cheloneae</taxon>
        <taxon>Penstemon</taxon>
    </lineage>
</organism>
<dbReference type="InterPro" id="IPR017853">
    <property type="entry name" value="GH"/>
</dbReference>
<keyword evidence="7" id="KW-1185">Reference proteome</keyword>
<evidence type="ECO:0000256" key="5">
    <source>
        <dbReference type="SAM" id="MobiDB-lite"/>
    </source>
</evidence>
<dbReference type="SUPFAM" id="SSF51445">
    <property type="entry name" value="(Trans)glycosidases"/>
    <property type="match status" value="1"/>
</dbReference>
<reference evidence="6 7" key="1">
    <citation type="journal article" date="2023" name="bioRxiv">
        <title>Genome report: Whole genome sequence and annotation of Penstemon davidsonii.</title>
        <authorList>
            <person name="Ostevik K.L."/>
            <person name="Alabady M."/>
            <person name="Zhang M."/>
            <person name="Rausher M.D."/>
        </authorList>
    </citation>
    <scope>NUCLEOTIDE SEQUENCE [LARGE SCALE GENOMIC DNA]</scope>
    <source>
        <strain evidence="6">DNT005</strain>
        <tissue evidence="6">Whole leaf</tissue>
    </source>
</reference>
<dbReference type="Pfam" id="PF00232">
    <property type="entry name" value="Glyco_hydro_1"/>
    <property type="match status" value="1"/>
</dbReference>
<keyword evidence="3" id="KW-0326">Glycosidase</keyword>
<sequence>MDRKSNLTFNEILDSQYETLAECEPCLIKREDFPKDFVFGAAGSAYQYEGGATDGGRGPSTWDAFTLTRPDKIEDGSNGSVAVNQYNLYKEDVKLAKKTGLDAYRFSISWSRILPGGKLSAGINKEGIKYYNDLIDSLLAEGIQPYVTLFHWDLPQALEHEYGGFLSHKIVQDFCDFAEVCFWEFGDRVKHWITTNEAWTYTFKGYVNGTFPPGRGSTEVEPLKGHQIGYKGSWKKHVCTHGDPGTEPYVVAHHFILAHASTVDLYRKQFQTYQGGEIGMTNNINWYEPLDPYCEEDKKAALRAVDFMFGWFVAPIVTGDYPKSMRERVGHRLPHFKPEEVRLVKDSYDFLGVNYYTTYYATNNPKQGGAPTYETDQELTSMPTRNGIPIGIQGGSSWLYVVPRGIYELLSFMKREYRNPRIYITENGVDELNNSKLTLSEARLDPIRVKYHHDHLCFVKKAISEHVNVKAYFIWSFSDNFEWAEGYTVRFGIYYVDFVNGRLTRYPKSSAIWWTNFLNNKFIRSSLKRQAREIEGNHESSKKLRINENSSKADDNAESMCDESEIEDDAMMEPILLSTFQSPYEAEVFYIEYSRRKGFDVPKCHRKTDIGIVKNMKFACSREGFRVPPNE</sequence>
<dbReference type="PANTHER" id="PTHR10353">
    <property type="entry name" value="GLYCOSYL HYDROLASE"/>
    <property type="match status" value="1"/>
</dbReference>
<dbReference type="EMBL" id="JAYDYQ010002687">
    <property type="protein sequence ID" value="KAK4478872.1"/>
    <property type="molecule type" value="Genomic_DNA"/>
</dbReference>
<keyword evidence="2" id="KW-0378">Hydrolase</keyword>
<name>A0ABR0CP55_9LAMI</name>
<accession>A0ABR0CP55</accession>
<dbReference type="InterPro" id="IPR001360">
    <property type="entry name" value="Glyco_hydro_1"/>
</dbReference>
<dbReference type="InterPro" id="IPR033132">
    <property type="entry name" value="GH_1_N_CS"/>
</dbReference>
<evidence type="ECO:0000256" key="2">
    <source>
        <dbReference type="ARBA" id="ARBA00022801"/>
    </source>
</evidence>
<dbReference type="PROSITE" id="PS00653">
    <property type="entry name" value="GLYCOSYL_HYDROL_F1_2"/>
    <property type="match status" value="1"/>
</dbReference>
<evidence type="ECO:0000313" key="7">
    <source>
        <dbReference type="Proteomes" id="UP001291926"/>
    </source>
</evidence>
<dbReference type="Proteomes" id="UP001291926">
    <property type="component" value="Unassembled WGS sequence"/>
</dbReference>
<proteinExistence type="inferred from homology"/>
<evidence type="ECO:0000256" key="4">
    <source>
        <dbReference type="RuleBase" id="RU003690"/>
    </source>
</evidence>
<dbReference type="Gene3D" id="3.20.20.80">
    <property type="entry name" value="Glycosidases"/>
    <property type="match status" value="1"/>
</dbReference>
<dbReference type="PRINTS" id="PR00131">
    <property type="entry name" value="GLHYDRLASE1"/>
</dbReference>
<comment type="similarity">
    <text evidence="1 4">Belongs to the glycosyl hydrolase 1 family.</text>
</comment>